<name>A0A170PPK4_9ZZZZ</name>
<dbReference type="GO" id="GO:0042834">
    <property type="term" value="F:peptidoglycan binding"/>
    <property type="evidence" value="ECO:0007669"/>
    <property type="project" value="InterPro"/>
</dbReference>
<evidence type="ECO:0000313" key="3">
    <source>
        <dbReference type="EMBL" id="CUS45662.1"/>
    </source>
</evidence>
<reference evidence="3" key="1">
    <citation type="submission" date="2015-10" db="EMBL/GenBank/DDBJ databases">
        <authorList>
            <person name="Gilbert D.G."/>
        </authorList>
    </citation>
    <scope>NUCLEOTIDE SEQUENCE</scope>
</reference>
<dbReference type="AlphaFoldDB" id="A0A170PPK4"/>
<sequence length="241" mass="24475">MATSSDFEVRDEDRLPWLETVDEDYDEGPSIFRVVLMVVLGLAIIAAAIFGYYWYRKHQGVDGNGALIAAQEGDYKVKPDDPGGLKVEGEGETAVATSDGAGGGNAAIDLNATPETPVAGTKVAPAAASAGGASKAVVAIPASGGKLTAATQTAAPAAGPTSRGSLVQLGSFPDEGSANVAWGQASKRFTYLAPLGKSVQKAEVNGRTVYRLRVNAGSAGAATELCGKLKVAGEACFVAND</sequence>
<dbReference type="EMBL" id="CZQE01000288">
    <property type="protein sequence ID" value="CUS45662.1"/>
    <property type="molecule type" value="Genomic_DNA"/>
</dbReference>
<proteinExistence type="predicted"/>
<protein>
    <recommendedName>
        <fullName evidence="2">SPOR domain-containing protein</fullName>
    </recommendedName>
</protein>
<feature type="domain" description="SPOR" evidence="2">
    <location>
        <begin position="166"/>
        <end position="238"/>
    </location>
</feature>
<feature type="transmembrane region" description="Helical" evidence="1">
    <location>
        <begin position="31"/>
        <end position="55"/>
    </location>
</feature>
<keyword evidence="1" id="KW-0472">Membrane</keyword>
<organism evidence="3">
    <name type="scientific">hydrothermal vent metagenome</name>
    <dbReference type="NCBI Taxonomy" id="652676"/>
    <lineage>
        <taxon>unclassified sequences</taxon>
        <taxon>metagenomes</taxon>
        <taxon>ecological metagenomes</taxon>
    </lineage>
</organism>
<evidence type="ECO:0000259" key="2">
    <source>
        <dbReference type="Pfam" id="PF05036"/>
    </source>
</evidence>
<keyword evidence="1" id="KW-1133">Transmembrane helix</keyword>
<accession>A0A170PPK4</accession>
<evidence type="ECO:0000256" key="1">
    <source>
        <dbReference type="SAM" id="Phobius"/>
    </source>
</evidence>
<dbReference type="InterPro" id="IPR007730">
    <property type="entry name" value="SPOR-like_dom"/>
</dbReference>
<dbReference type="Pfam" id="PF05036">
    <property type="entry name" value="SPOR"/>
    <property type="match status" value="1"/>
</dbReference>
<gene>
    <name evidence="3" type="ORF">MGWOODY_Smn484</name>
</gene>
<keyword evidence="1" id="KW-0812">Transmembrane</keyword>